<evidence type="ECO:0000256" key="3">
    <source>
        <dbReference type="ARBA" id="ARBA00022692"/>
    </source>
</evidence>
<dbReference type="Gene3D" id="1.20.1740.10">
    <property type="entry name" value="Amino acid/polyamine transporter I"/>
    <property type="match status" value="1"/>
</dbReference>
<keyword evidence="2" id="KW-0813">Transport</keyword>
<keyword evidence="5 6" id="KW-0472">Membrane</keyword>
<feature type="transmembrane region" description="Helical" evidence="6">
    <location>
        <begin position="388"/>
        <end position="411"/>
    </location>
</feature>
<dbReference type="GO" id="GO:0016020">
    <property type="term" value="C:membrane"/>
    <property type="evidence" value="ECO:0007669"/>
    <property type="project" value="UniProtKB-SubCell"/>
</dbReference>
<dbReference type="AlphaFoldDB" id="A0A2S0NBC4"/>
<feature type="transmembrane region" description="Helical" evidence="6">
    <location>
        <begin position="320"/>
        <end position="348"/>
    </location>
</feature>
<dbReference type="KEGG" id="phr:C6569_10430"/>
<dbReference type="Proteomes" id="UP000237889">
    <property type="component" value="Chromosome"/>
</dbReference>
<keyword evidence="9" id="KW-1185">Reference proteome</keyword>
<organism evidence="8 9">
    <name type="scientific">Phreatobacter cathodiphilus</name>
    <dbReference type="NCBI Taxonomy" id="1868589"/>
    <lineage>
        <taxon>Bacteria</taxon>
        <taxon>Pseudomonadati</taxon>
        <taxon>Pseudomonadota</taxon>
        <taxon>Alphaproteobacteria</taxon>
        <taxon>Hyphomicrobiales</taxon>
        <taxon>Phreatobacteraceae</taxon>
        <taxon>Phreatobacter</taxon>
    </lineage>
</organism>
<feature type="transmembrane region" description="Helical" evidence="6">
    <location>
        <begin position="96"/>
        <end position="118"/>
    </location>
</feature>
<feature type="transmembrane region" description="Helical" evidence="6">
    <location>
        <begin position="130"/>
        <end position="149"/>
    </location>
</feature>
<reference evidence="8 9" key="1">
    <citation type="submission" date="2018-03" db="EMBL/GenBank/DDBJ databases">
        <title>Genome sequencing of Phreatobacter sp.</title>
        <authorList>
            <person name="Kim S.-J."/>
            <person name="Heo J."/>
            <person name="Kwon S.-W."/>
        </authorList>
    </citation>
    <scope>NUCLEOTIDE SEQUENCE [LARGE SCALE GENOMIC DNA]</scope>
    <source>
        <strain evidence="8 9">S-12</strain>
    </source>
</reference>
<dbReference type="PANTHER" id="PTHR43243">
    <property type="entry name" value="INNER MEMBRANE TRANSPORTER YGJI-RELATED"/>
    <property type="match status" value="1"/>
</dbReference>
<dbReference type="GO" id="GO:0015171">
    <property type="term" value="F:amino acid transmembrane transporter activity"/>
    <property type="evidence" value="ECO:0007669"/>
    <property type="project" value="TreeGrafter"/>
</dbReference>
<feature type="domain" description="Amino acid permease/ SLC12A" evidence="7">
    <location>
        <begin position="27"/>
        <end position="409"/>
    </location>
</feature>
<name>A0A2S0NBC4_9HYPH</name>
<keyword evidence="3 6" id="KW-0812">Transmembrane</keyword>
<feature type="transmembrane region" description="Helical" evidence="6">
    <location>
        <begin position="279"/>
        <end position="299"/>
    </location>
</feature>
<dbReference type="Pfam" id="PF00324">
    <property type="entry name" value="AA_permease"/>
    <property type="match status" value="1"/>
</dbReference>
<gene>
    <name evidence="8" type="ORF">C6569_10430</name>
</gene>
<evidence type="ECO:0000256" key="6">
    <source>
        <dbReference type="SAM" id="Phobius"/>
    </source>
</evidence>
<feature type="transmembrane region" description="Helical" evidence="6">
    <location>
        <begin position="236"/>
        <end position="259"/>
    </location>
</feature>
<dbReference type="InterPro" id="IPR004841">
    <property type="entry name" value="AA-permease/SLC12A_dom"/>
</dbReference>
<dbReference type="OrthoDB" id="7065842at2"/>
<dbReference type="PIRSF" id="PIRSF006060">
    <property type="entry name" value="AA_transporter"/>
    <property type="match status" value="1"/>
</dbReference>
<feature type="transmembrane region" description="Helical" evidence="6">
    <location>
        <begin position="156"/>
        <end position="176"/>
    </location>
</feature>
<dbReference type="PANTHER" id="PTHR43243:SF4">
    <property type="entry name" value="CATIONIC AMINO ACID TRANSPORTER 4"/>
    <property type="match status" value="1"/>
</dbReference>
<evidence type="ECO:0000256" key="1">
    <source>
        <dbReference type="ARBA" id="ARBA00004141"/>
    </source>
</evidence>
<comment type="subcellular location">
    <subcellularLocation>
        <location evidence="1">Membrane</location>
        <topology evidence="1">Multi-pass membrane protein</topology>
    </subcellularLocation>
</comment>
<protein>
    <submittedName>
        <fullName evidence="8">Amino acid permease</fullName>
    </submittedName>
</protein>
<sequence length="412" mass="41508">MTDRHPTTTSHPPPALRRRLGLVLLVLYGVGITVGAGIYVLIGTVAGHAGVHAPLAFALAAVVMAFTVGSYAELATRYPVSAGEAAYMREAYGSRLASTATGLLTVIIGIVSAAAVALGSAGYLHALVPAPRPVLVVAVVLVLGAVAAWGILQSVVVASLFTLVEVGGLVVIVMAAAGGDLPFLSALATLPPADPAVLSGIAAASLLAFFAFIGFEDLANIAEEAKDPHRNLPLAMALTLVVATLLYVLVAAVAVSAVAPAELAASEAPLSLVFQRLAGTSPATIGVIAVVATLNTVLAQMTMVSRVVYGMARLGDLPAVLGRVHGATGTPLAATGAVVAAVIVLALSVTLERLAVATSMATLLVFALVNLALIRLKRRGTTSAARHVTVPFWVPVAGLATCLAMAAFAALP</sequence>
<evidence type="ECO:0000256" key="4">
    <source>
        <dbReference type="ARBA" id="ARBA00022989"/>
    </source>
</evidence>
<dbReference type="RefSeq" id="WP_106748786.1">
    <property type="nucleotide sequence ID" value="NZ_CP027668.1"/>
</dbReference>
<evidence type="ECO:0000256" key="5">
    <source>
        <dbReference type="ARBA" id="ARBA00023136"/>
    </source>
</evidence>
<evidence type="ECO:0000313" key="8">
    <source>
        <dbReference type="EMBL" id="AVO45445.1"/>
    </source>
</evidence>
<evidence type="ECO:0000256" key="2">
    <source>
        <dbReference type="ARBA" id="ARBA00022448"/>
    </source>
</evidence>
<feature type="transmembrane region" description="Helical" evidence="6">
    <location>
        <begin position="54"/>
        <end position="75"/>
    </location>
</feature>
<feature type="transmembrane region" description="Helical" evidence="6">
    <location>
        <begin position="354"/>
        <end position="376"/>
    </location>
</feature>
<evidence type="ECO:0000313" key="9">
    <source>
        <dbReference type="Proteomes" id="UP000237889"/>
    </source>
</evidence>
<feature type="transmembrane region" description="Helical" evidence="6">
    <location>
        <begin position="196"/>
        <end position="215"/>
    </location>
</feature>
<proteinExistence type="predicted"/>
<keyword evidence="4 6" id="KW-1133">Transmembrane helix</keyword>
<feature type="transmembrane region" description="Helical" evidence="6">
    <location>
        <begin position="20"/>
        <end position="42"/>
    </location>
</feature>
<evidence type="ECO:0000259" key="7">
    <source>
        <dbReference type="Pfam" id="PF00324"/>
    </source>
</evidence>
<accession>A0A2S0NBC4</accession>
<dbReference type="EMBL" id="CP027668">
    <property type="protein sequence ID" value="AVO45445.1"/>
    <property type="molecule type" value="Genomic_DNA"/>
</dbReference>